<keyword evidence="1 2" id="KW-0690">Ribosome biogenesis</keyword>
<evidence type="ECO:0000256" key="2">
    <source>
        <dbReference type="HAMAP-Rule" id="MF_00003"/>
    </source>
</evidence>
<proteinExistence type="inferred from homology"/>
<comment type="subcellular location">
    <subcellularLocation>
        <location evidence="2">Cytoplasm</location>
    </subcellularLocation>
</comment>
<dbReference type="InterPro" id="IPR020053">
    <property type="entry name" value="Ribosome-bd_factorA_CS"/>
</dbReference>
<dbReference type="PROSITE" id="PS01319">
    <property type="entry name" value="RBFA"/>
    <property type="match status" value="1"/>
</dbReference>
<evidence type="ECO:0000313" key="4">
    <source>
        <dbReference type="EMBL" id="MST68284.1"/>
    </source>
</evidence>
<reference evidence="4" key="1">
    <citation type="submission" date="2019-09" db="EMBL/GenBank/DDBJ databases">
        <title>In-depth cultivation of the pig gut microbiome towards novel bacterial diversity and tailored functional studies.</title>
        <authorList>
            <person name="Wylensek D."/>
            <person name="Hitch T.C.A."/>
            <person name="Clavel T."/>
        </authorList>
    </citation>
    <scope>NUCLEOTIDE SEQUENCE</scope>
    <source>
        <strain evidence="4">RF-744-FAT-WT-3</strain>
    </source>
</reference>
<comment type="function">
    <text evidence="2">One of several proteins that assist in the late maturation steps of the functional core of the 30S ribosomal subunit. Associates with free 30S ribosomal subunits (but not with 30S subunits that are part of 70S ribosomes or polysomes). Required for efficient processing of 16S rRNA. May interact with the 5'-terminal helix region of 16S rRNA.</text>
</comment>
<dbReference type="GO" id="GO:0043024">
    <property type="term" value="F:ribosomal small subunit binding"/>
    <property type="evidence" value="ECO:0007669"/>
    <property type="project" value="TreeGrafter"/>
</dbReference>
<dbReference type="InterPro" id="IPR015946">
    <property type="entry name" value="KH_dom-like_a/b"/>
</dbReference>
<dbReference type="InterPro" id="IPR000238">
    <property type="entry name" value="RbfA"/>
</dbReference>
<dbReference type="EMBL" id="VUNB01000001">
    <property type="protein sequence ID" value="MST68284.1"/>
    <property type="molecule type" value="Genomic_DNA"/>
</dbReference>
<organism evidence="4">
    <name type="scientific">Baileyella intestinalis</name>
    <dbReference type="NCBI Taxonomy" id="2606709"/>
    <lineage>
        <taxon>Bacteria</taxon>
        <taxon>Bacillati</taxon>
        <taxon>Bacillota</taxon>
        <taxon>Clostridia</taxon>
        <taxon>Peptostreptococcales</taxon>
        <taxon>Anaerovoracaceae</taxon>
        <taxon>Baileyella</taxon>
    </lineage>
</organism>
<comment type="similarity">
    <text evidence="2">Belongs to the RbfA family.</text>
</comment>
<name>A0A6A8M8Y8_9FIRM</name>
<dbReference type="GO" id="GO:0005829">
    <property type="term" value="C:cytosol"/>
    <property type="evidence" value="ECO:0007669"/>
    <property type="project" value="TreeGrafter"/>
</dbReference>
<comment type="subunit">
    <text evidence="2">Monomer. Binds 30S ribosomal subunits, but not 50S ribosomal subunits or 70S ribosomes.</text>
</comment>
<feature type="region of interest" description="Disordered" evidence="3">
    <location>
        <begin position="182"/>
        <end position="204"/>
    </location>
</feature>
<dbReference type="SUPFAM" id="SSF89919">
    <property type="entry name" value="Ribosome-binding factor A, RbfA"/>
    <property type="match status" value="1"/>
</dbReference>
<comment type="caution">
    <text evidence="4">The sequence shown here is derived from an EMBL/GenBank/DDBJ whole genome shotgun (WGS) entry which is preliminary data.</text>
</comment>
<dbReference type="HAMAP" id="MF_00003">
    <property type="entry name" value="RbfA"/>
    <property type="match status" value="1"/>
</dbReference>
<evidence type="ECO:0000256" key="3">
    <source>
        <dbReference type="SAM" id="MobiDB-lite"/>
    </source>
</evidence>
<dbReference type="Gene3D" id="3.30.300.20">
    <property type="match status" value="1"/>
</dbReference>
<dbReference type="AlphaFoldDB" id="A0A6A8M8Y8"/>
<dbReference type="PANTHER" id="PTHR33515:SF1">
    <property type="entry name" value="RIBOSOME-BINDING FACTOR A, CHLOROPLASTIC-RELATED"/>
    <property type="match status" value="1"/>
</dbReference>
<keyword evidence="2" id="KW-0963">Cytoplasm</keyword>
<protein>
    <recommendedName>
        <fullName evidence="2">Ribosome-binding factor A</fullName>
    </recommendedName>
</protein>
<dbReference type="PANTHER" id="PTHR33515">
    <property type="entry name" value="RIBOSOME-BINDING FACTOR A, CHLOROPLASTIC-RELATED"/>
    <property type="match status" value="1"/>
</dbReference>
<evidence type="ECO:0000256" key="1">
    <source>
        <dbReference type="ARBA" id="ARBA00022517"/>
    </source>
</evidence>
<dbReference type="Pfam" id="PF02033">
    <property type="entry name" value="RBFA"/>
    <property type="match status" value="1"/>
</dbReference>
<dbReference type="NCBIfam" id="TIGR00082">
    <property type="entry name" value="rbfA"/>
    <property type="match status" value="1"/>
</dbReference>
<accession>A0A6A8M8Y8</accession>
<gene>
    <name evidence="2 4" type="primary">rbfA</name>
    <name evidence="4" type="ORF">FYJ66_01495</name>
</gene>
<dbReference type="GO" id="GO:0030490">
    <property type="term" value="P:maturation of SSU-rRNA"/>
    <property type="evidence" value="ECO:0007669"/>
    <property type="project" value="UniProtKB-UniRule"/>
</dbReference>
<dbReference type="InterPro" id="IPR023799">
    <property type="entry name" value="RbfA_dom_sf"/>
</dbReference>
<sequence length="204" mass="23244">MTSKKLTRDMNVVSALKITTTSSLVMLLSASQWLKLPETNIKIIIHMQLCRRCSCIICRERCTMKQVRQGRLEEEIRKSISSLLLNGIKDPGLTSRIITISEVRVTRDGSFAYIYLTPLVLSGEDKEKVDSDVLEAFERAKGTFRTRVGKDIKLRHTPELIFRIDNSMDYGRHIDEVIEKIHQTQASSGEKAEEDGQERTETGE</sequence>